<protein>
    <submittedName>
        <fullName evidence="1">Uncharacterized protein</fullName>
    </submittedName>
</protein>
<reference evidence="1" key="1">
    <citation type="submission" date="2020-02" db="EMBL/GenBank/DDBJ databases">
        <authorList>
            <person name="Meier V. D."/>
        </authorList>
    </citation>
    <scope>NUCLEOTIDE SEQUENCE</scope>
    <source>
        <strain evidence="1">AVDCRST_MAG41</strain>
    </source>
</reference>
<dbReference type="EMBL" id="CADCTP010000131">
    <property type="protein sequence ID" value="CAA9240884.1"/>
    <property type="molecule type" value="Genomic_DNA"/>
</dbReference>
<sequence>MGHKTRNALRSLVVGAGVAVAALGVVPSVSADSGHYIYVTGGKAKFDGSWITVCDTAVDGNRVRAHLYRNDGQVFYTGWAPSQSCTTEGHPTSILRFRVCAENNGCSAWHDRY</sequence>
<gene>
    <name evidence="1" type="ORF">AVDCRST_MAG41-1404</name>
</gene>
<dbReference type="AlphaFoldDB" id="A0A6J4I403"/>
<accession>A0A6J4I403</accession>
<name>A0A6J4I403_9ACTN</name>
<proteinExistence type="predicted"/>
<evidence type="ECO:0000313" key="1">
    <source>
        <dbReference type="EMBL" id="CAA9240884.1"/>
    </source>
</evidence>
<organism evidence="1">
    <name type="scientific">uncultured Mycobacteriales bacterium</name>
    <dbReference type="NCBI Taxonomy" id="581187"/>
    <lineage>
        <taxon>Bacteria</taxon>
        <taxon>Bacillati</taxon>
        <taxon>Actinomycetota</taxon>
        <taxon>Actinomycetes</taxon>
        <taxon>Mycobacteriales</taxon>
        <taxon>environmental samples</taxon>
    </lineage>
</organism>